<protein>
    <submittedName>
        <fullName evidence="2">DUF3593 domain-containing protein</fullName>
    </submittedName>
</protein>
<dbReference type="PANTHER" id="PTHR35473">
    <property type="entry name" value="1-ACYL-SN-GLYCEROL-3-PHOSPHATE ACYLTRANSFERASE"/>
    <property type="match status" value="1"/>
</dbReference>
<sequence length="228" mass="25801">MLLSFPNWLIHISSSLEWGVAALMMYRYGSMIKRKDVQRFGLFMIPHWIGSWFILAYHVSGDTIPVLLDLSETVNLFGSISLLYASMQVLGTIRKQQLQANAMMALGGVFLISGRPQSFMGEDLFDLILQISSVVYISFLVSLIMIRKRDPALFSGLTVSGFWFVLVFISVTVFFMYLSTEVRGFPTLSHDDFFHGLAESLLTVSNLMIVLGIHRQIKAVKEKERSLT</sequence>
<evidence type="ECO:0000256" key="1">
    <source>
        <dbReference type="SAM" id="Phobius"/>
    </source>
</evidence>
<dbReference type="AlphaFoldDB" id="A0A831SNA1"/>
<feature type="transmembrane region" description="Helical" evidence="1">
    <location>
        <begin position="6"/>
        <end position="28"/>
    </location>
</feature>
<keyword evidence="1" id="KW-0812">Transmembrane</keyword>
<proteinExistence type="predicted"/>
<evidence type="ECO:0000313" key="2">
    <source>
        <dbReference type="EMBL" id="HED31707.1"/>
    </source>
</evidence>
<dbReference type="Proteomes" id="UP000886335">
    <property type="component" value="Unassembled WGS sequence"/>
</dbReference>
<comment type="caution">
    <text evidence="2">The sequence shown here is derived from an EMBL/GenBank/DDBJ whole genome shotgun (WGS) entry which is preliminary data.</text>
</comment>
<dbReference type="InterPro" id="IPR019634">
    <property type="entry name" value="Uncharacterised_Ycf49"/>
</dbReference>
<dbReference type="Pfam" id="PF12159">
    <property type="entry name" value="DUF3593"/>
    <property type="match status" value="1"/>
</dbReference>
<feature type="transmembrane region" description="Helical" evidence="1">
    <location>
        <begin position="98"/>
        <end position="115"/>
    </location>
</feature>
<keyword evidence="1" id="KW-1133">Transmembrane helix</keyword>
<dbReference type="PANTHER" id="PTHR35473:SF3">
    <property type="entry name" value="1-ACYL-SN-GLYCEROL-3-PHOSPHATE ACYLTRANSFERASE"/>
    <property type="match status" value="1"/>
</dbReference>
<feature type="transmembrane region" description="Helical" evidence="1">
    <location>
        <begin position="193"/>
        <end position="213"/>
    </location>
</feature>
<feature type="transmembrane region" description="Helical" evidence="1">
    <location>
        <begin position="40"/>
        <end position="60"/>
    </location>
</feature>
<organism evidence="2">
    <name type="scientific">Prosthecochloris aestuarii</name>
    <dbReference type="NCBI Taxonomy" id="1102"/>
    <lineage>
        <taxon>Bacteria</taxon>
        <taxon>Pseudomonadati</taxon>
        <taxon>Chlorobiota</taxon>
        <taxon>Chlorobiia</taxon>
        <taxon>Chlorobiales</taxon>
        <taxon>Chlorobiaceae</taxon>
        <taxon>Prosthecochloris</taxon>
    </lineage>
</organism>
<dbReference type="EMBL" id="DSBW01000185">
    <property type="protein sequence ID" value="HED31707.1"/>
    <property type="molecule type" value="Genomic_DNA"/>
</dbReference>
<dbReference type="Pfam" id="PF10693">
    <property type="entry name" value="DUF2499"/>
    <property type="match status" value="1"/>
</dbReference>
<accession>A0A831SNA1</accession>
<gene>
    <name evidence="2" type="ORF">ENN50_08560</name>
</gene>
<feature type="transmembrane region" description="Helical" evidence="1">
    <location>
        <begin position="153"/>
        <end position="178"/>
    </location>
</feature>
<name>A0A831SNA1_PROAE</name>
<reference evidence="2" key="1">
    <citation type="journal article" date="2020" name="mSystems">
        <title>Genome- and Community-Level Interaction Insights into Carbon Utilization and Element Cycling Functions of Hydrothermarchaeota in Hydrothermal Sediment.</title>
        <authorList>
            <person name="Zhou Z."/>
            <person name="Liu Y."/>
            <person name="Xu W."/>
            <person name="Pan J."/>
            <person name="Luo Z.H."/>
            <person name="Li M."/>
        </authorList>
    </citation>
    <scope>NUCLEOTIDE SEQUENCE [LARGE SCALE GENOMIC DNA]</scope>
    <source>
        <strain evidence="2">SpSt-1181</strain>
    </source>
</reference>
<keyword evidence="1" id="KW-0472">Membrane</keyword>
<feature type="transmembrane region" description="Helical" evidence="1">
    <location>
        <begin position="127"/>
        <end position="146"/>
    </location>
</feature>
<dbReference type="InterPro" id="IPR021995">
    <property type="entry name" value="DUF3593"/>
</dbReference>